<feature type="coiled-coil region" evidence="11">
    <location>
        <begin position="93"/>
        <end position="120"/>
    </location>
</feature>
<evidence type="ECO:0000259" key="12">
    <source>
        <dbReference type="Pfam" id="PF02823"/>
    </source>
</evidence>
<proteinExistence type="inferred from homology"/>
<dbReference type="Proteomes" id="UP000240904">
    <property type="component" value="Unassembled WGS sequence"/>
</dbReference>
<organism evidence="13 14">
    <name type="scientific">Photobacterium lipolyticum</name>
    <dbReference type="NCBI Taxonomy" id="266810"/>
    <lineage>
        <taxon>Bacteria</taxon>
        <taxon>Pseudomonadati</taxon>
        <taxon>Pseudomonadota</taxon>
        <taxon>Gammaproteobacteria</taxon>
        <taxon>Vibrionales</taxon>
        <taxon>Vibrionaceae</taxon>
        <taxon>Photobacterium</taxon>
    </lineage>
</organism>
<dbReference type="AlphaFoldDB" id="A0A2T3MWY3"/>
<keyword evidence="8" id="KW-0066">ATP synthesis</keyword>
<dbReference type="InterPro" id="IPR036771">
    <property type="entry name" value="ATPsynth_dsu/esu_N"/>
</dbReference>
<evidence type="ECO:0000313" key="13">
    <source>
        <dbReference type="EMBL" id="PSW04453.1"/>
    </source>
</evidence>
<dbReference type="GO" id="GO:0012505">
    <property type="term" value="C:endomembrane system"/>
    <property type="evidence" value="ECO:0007669"/>
    <property type="project" value="UniProtKB-SubCell"/>
</dbReference>
<name>A0A2T3MWY3_9GAMM</name>
<sequence length="134" mass="15420">MKAFTLRLQDATHSEEIVDVSSFTGEDDSGSFGILADHARFMTILSVGIARYRIGDGSWKYLAVPGGVIYFHNNILTLCTYRYLLDDDYMRISQALQQQLLAEEEKLQTLKESLHHMEEEVFKRLWEIGKKESV</sequence>
<evidence type="ECO:0000256" key="3">
    <source>
        <dbReference type="ARBA" id="ARBA00005712"/>
    </source>
</evidence>
<keyword evidence="8" id="KW-0139">CF(1)</keyword>
<comment type="similarity">
    <text evidence="3">Belongs to the ATPase epsilon chain family.</text>
</comment>
<comment type="caution">
    <text evidence="13">The sequence shown here is derived from an EMBL/GenBank/DDBJ whole genome shotgun (WGS) entry which is preliminary data.</text>
</comment>
<evidence type="ECO:0000256" key="1">
    <source>
        <dbReference type="ARBA" id="ARBA00003543"/>
    </source>
</evidence>
<dbReference type="InterPro" id="IPR001469">
    <property type="entry name" value="ATP_synth_F1_dsu/esu"/>
</dbReference>
<evidence type="ECO:0000256" key="4">
    <source>
        <dbReference type="ARBA" id="ARBA00014480"/>
    </source>
</evidence>
<evidence type="ECO:0000256" key="11">
    <source>
        <dbReference type="SAM" id="Coils"/>
    </source>
</evidence>
<evidence type="ECO:0000313" key="14">
    <source>
        <dbReference type="Proteomes" id="UP000240904"/>
    </source>
</evidence>
<reference evidence="13 14" key="1">
    <citation type="submission" date="2018-03" db="EMBL/GenBank/DDBJ databases">
        <title>Whole genome sequencing of Histamine producing bacteria.</title>
        <authorList>
            <person name="Butler K."/>
        </authorList>
    </citation>
    <scope>NUCLEOTIDE SEQUENCE [LARGE SCALE GENOMIC DNA]</scope>
    <source>
        <strain evidence="13 14">DSM 16190</strain>
    </source>
</reference>
<dbReference type="GO" id="GO:0046933">
    <property type="term" value="F:proton-transporting ATP synthase activity, rotational mechanism"/>
    <property type="evidence" value="ECO:0007669"/>
    <property type="project" value="InterPro"/>
</dbReference>
<evidence type="ECO:0000256" key="5">
    <source>
        <dbReference type="ARBA" id="ARBA00022448"/>
    </source>
</evidence>
<dbReference type="Pfam" id="PF02823">
    <property type="entry name" value="ATP-synt_DE_N"/>
    <property type="match status" value="1"/>
</dbReference>
<keyword evidence="11" id="KW-0175">Coiled coil</keyword>
<evidence type="ECO:0000256" key="6">
    <source>
        <dbReference type="ARBA" id="ARBA00023065"/>
    </source>
</evidence>
<dbReference type="Gene3D" id="2.60.15.10">
    <property type="entry name" value="F0F1 ATP synthase delta/epsilon subunit, N-terminal"/>
    <property type="match status" value="1"/>
</dbReference>
<dbReference type="CDD" id="cd12152">
    <property type="entry name" value="F1-ATPase_delta"/>
    <property type="match status" value="1"/>
</dbReference>
<feature type="domain" description="ATP synthase F1 complex delta/epsilon subunit N-terminal" evidence="12">
    <location>
        <begin position="17"/>
        <end position="79"/>
    </location>
</feature>
<dbReference type="InterPro" id="IPR020546">
    <property type="entry name" value="ATP_synth_F1_dsu/esu_N"/>
</dbReference>
<gene>
    <name evidence="13" type="ORF">C9I89_14155</name>
</gene>
<protein>
    <recommendedName>
        <fullName evidence="4">ATP synthase epsilon chain</fullName>
    </recommendedName>
    <alternativeName>
        <fullName evidence="10">ATP synthase F1 sector epsilon subunit</fullName>
    </alternativeName>
    <alternativeName>
        <fullName evidence="9">F-ATPase epsilon subunit</fullName>
    </alternativeName>
</protein>
<evidence type="ECO:0000256" key="7">
    <source>
        <dbReference type="ARBA" id="ARBA00023136"/>
    </source>
</evidence>
<keyword evidence="7" id="KW-0472">Membrane</keyword>
<evidence type="ECO:0000256" key="9">
    <source>
        <dbReference type="ARBA" id="ARBA00030215"/>
    </source>
</evidence>
<dbReference type="OrthoDB" id="272739at2"/>
<comment type="function">
    <text evidence="1">Produces ATP from ADP in the presence of a proton gradient across the membrane.</text>
</comment>
<dbReference type="RefSeq" id="WP_107283985.1">
    <property type="nucleotide sequence ID" value="NZ_PYMC01000009.1"/>
</dbReference>
<evidence type="ECO:0000256" key="10">
    <source>
        <dbReference type="ARBA" id="ARBA00031795"/>
    </source>
</evidence>
<keyword evidence="14" id="KW-1185">Reference proteome</keyword>
<accession>A0A2T3MWY3</accession>
<evidence type="ECO:0000256" key="8">
    <source>
        <dbReference type="ARBA" id="ARBA00023196"/>
    </source>
</evidence>
<dbReference type="SUPFAM" id="SSF51344">
    <property type="entry name" value="Epsilon subunit of F1F0-ATP synthase N-terminal domain"/>
    <property type="match status" value="1"/>
</dbReference>
<keyword evidence="5" id="KW-0813">Transport</keyword>
<keyword evidence="6" id="KW-0406">Ion transport</keyword>
<comment type="subcellular location">
    <subcellularLocation>
        <location evidence="2">Endomembrane system</location>
        <topology evidence="2">Peripheral membrane protein</topology>
    </subcellularLocation>
</comment>
<dbReference type="GO" id="GO:0045259">
    <property type="term" value="C:proton-transporting ATP synthase complex"/>
    <property type="evidence" value="ECO:0007669"/>
    <property type="project" value="UniProtKB-KW"/>
</dbReference>
<dbReference type="EMBL" id="PYMC01000009">
    <property type="protein sequence ID" value="PSW04453.1"/>
    <property type="molecule type" value="Genomic_DNA"/>
</dbReference>
<evidence type="ECO:0000256" key="2">
    <source>
        <dbReference type="ARBA" id="ARBA00004184"/>
    </source>
</evidence>